<keyword evidence="2" id="KW-1185">Reference proteome</keyword>
<reference evidence="1 2" key="1">
    <citation type="submission" date="2021-05" db="EMBL/GenBank/DDBJ databases">
        <title>Molecular characterization for Shewanella algae harboring chromosomal blaOXA-55-like strains isolated from clinical and environment sample.</title>
        <authorList>
            <person name="Ohama Y."/>
            <person name="Aoki K."/>
            <person name="Harada S."/>
            <person name="Moriya K."/>
            <person name="Ishii Y."/>
            <person name="Tateda K."/>
        </authorList>
    </citation>
    <scope>NUCLEOTIDE SEQUENCE [LARGE SCALE GENOMIC DNA]</scope>
    <source>
        <strain evidence="1 2">LMG 23746</strain>
    </source>
</reference>
<gene>
    <name evidence="1" type="ORF">TUM4630_30460</name>
</gene>
<evidence type="ECO:0000313" key="1">
    <source>
        <dbReference type="EMBL" id="GIU50153.1"/>
    </source>
</evidence>
<dbReference type="EMBL" id="BPFB01000045">
    <property type="protein sequence ID" value="GIU50153.1"/>
    <property type="molecule type" value="Genomic_DNA"/>
</dbReference>
<name>A0ABQ4PPB5_9GAMM</name>
<organism evidence="1 2">
    <name type="scientific">Shewanella algidipiscicola</name>
    <dbReference type="NCBI Taxonomy" id="614070"/>
    <lineage>
        <taxon>Bacteria</taxon>
        <taxon>Pseudomonadati</taxon>
        <taxon>Pseudomonadota</taxon>
        <taxon>Gammaproteobacteria</taxon>
        <taxon>Alteromonadales</taxon>
        <taxon>Shewanellaceae</taxon>
        <taxon>Shewanella</taxon>
    </lineage>
</organism>
<accession>A0ABQ4PPB5</accession>
<protein>
    <submittedName>
        <fullName evidence="1">Replication protein RepA</fullName>
    </submittedName>
</protein>
<dbReference type="Proteomes" id="UP000761574">
    <property type="component" value="Unassembled WGS sequence"/>
</dbReference>
<dbReference type="RefSeq" id="WP_110458865.1">
    <property type="nucleotide sequence ID" value="NZ_BPFB01000045.1"/>
</dbReference>
<proteinExistence type="predicted"/>
<sequence>MSLTDLKRRKPKPRKELSLEEFIEDANNYAFGQPSLSQRTKKKHKAKQTVSLKKQSSKIFRHATFTLTENSIAQLNQLASDAKIAKSRLIRLMIKDFADKSPQAIQQLIDESQD</sequence>
<comment type="caution">
    <text evidence="1">The sequence shown here is derived from an EMBL/GenBank/DDBJ whole genome shotgun (WGS) entry which is preliminary data.</text>
</comment>
<evidence type="ECO:0000313" key="2">
    <source>
        <dbReference type="Proteomes" id="UP000761574"/>
    </source>
</evidence>